<feature type="transmembrane region" description="Helical" evidence="7">
    <location>
        <begin position="105"/>
        <end position="126"/>
    </location>
</feature>
<name>A0A554A151_9BACI</name>
<dbReference type="InterPro" id="IPR051393">
    <property type="entry name" value="ABC_transporter_permease"/>
</dbReference>
<dbReference type="GO" id="GO:0055085">
    <property type="term" value="P:transmembrane transport"/>
    <property type="evidence" value="ECO:0007669"/>
    <property type="project" value="InterPro"/>
</dbReference>
<comment type="subcellular location">
    <subcellularLocation>
        <location evidence="1 7">Cell membrane</location>
        <topology evidence="1 7">Multi-pass membrane protein</topology>
    </subcellularLocation>
</comment>
<dbReference type="SUPFAM" id="SSF161098">
    <property type="entry name" value="MetI-like"/>
    <property type="match status" value="1"/>
</dbReference>
<feature type="transmembrane region" description="Helical" evidence="7">
    <location>
        <begin position="7"/>
        <end position="27"/>
    </location>
</feature>
<feature type="transmembrane region" description="Helical" evidence="7">
    <location>
        <begin position="262"/>
        <end position="281"/>
    </location>
</feature>
<organism evidence="9 10">
    <name type="scientific">Alkalicoccobacillus porphyridii</name>
    <dbReference type="NCBI Taxonomy" id="2597270"/>
    <lineage>
        <taxon>Bacteria</taxon>
        <taxon>Bacillati</taxon>
        <taxon>Bacillota</taxon>
        <taxon>Bacilli</taxon>
        <taxon>Bacillales</taxon>
        <taxon>Bacillaceae</taxon>
        <taxon>Alkalicoccobacillus</taxon>
    </lineage>
</organism>
<dbReference type="PANTHER" id="PTHR30193">
    <property type="entry name" value="ABC TRANSPORTER PERMEASE PROTEIN"/>
    <property type="match status" value="1"/>
</dbReference>
<keyword evidence="4 7" id="KW-0812">Transmembrane</keyword>
<keyword evidence="5 7" id="KW-1133">Transmembrane helix</keyword>
<dbReference type="OrthoDB" id="9787541at2"/>
<evidence type="ECO:0000256" key="1">
    <source>
        <dbReference type="ARBA" id="ARBA00004651"/>
    </source>
</evidence>
<gene>
    <name evidence="9" type="ORF">FN960_06690</name>
</gene>
<reference evidence="9 10" key="1">
    <citation type="submission" date="2019-07" db="EMBL/GenBank/DDBJ databases">
        <authorList>
            <person name="Park Y.J."/>
            <person name="Jeong S.E."/>
            <person name="Jung H.S."/>
        </authorList>
    </citation>
    <scope>NUCLEOTIDE SEQUENCE [LARGE SCALE GENOMIC DNA]</scope>
    <source>
        <strain evidence="10">P16(2019)</strain>
    </source>
</reference>
<dbReference type="Proteomes" id="UP000318521">
    <property type="component" value="Unassembled WGS sequence"/>
</dbReference>
<dbReference type="CDD" id="cd06261">
    <property type="entry name" value="TM_PBP2"/>
    <property type="match status" value="1"/>
</dbReference>
<keyword evidence="3" id="KW-1003">Cell membrane</keyword>
<dbReference type="InterPro" id="IPR000515">
    <property type="entry name" value="MetI-like"/>
</dbReference>
<dbReference type="RefSeq" id="WP_143847916.1">
    <property type="nucleotide sequence ID" value="NZ_VLXZ01000003.1"/>
</dbReference>
<evidence type="ECO:0000256" key="4">
    <source>
        <dbReference type="ARBA" id="ARBA00022692"/>
    </source>
</evidence>
<sequence>MKRSVSVVKLLVFVGIPMIPLIVFWFVPMAVSLWLSLTDWDYISPSYNMVGLDNYTTLLTSGAFYQALNNTFVFTIMTIIPTLVIGLLLALLLNRKLKGSTIFRAFLFSPWITPMVAMSIVWTWIFEPDLGLMNELLGWLNLPQPAWLQSSQFAIWAIIIVTVWKNAGWAMIFYSEALQRIPKDLYEVSHLEDTTAWQRLRTITLPMVSPTTLFLSIITTVDALQAYDQIQVMTQGGPSGSTRTLLYYYYQLAFEQFNMGQATAVATLLVAITGLISALQFRLTKKYVHY</sequence>
<feature type="transmembrane region" description="Helical" evidence="7">
    <location>
        <begin position="72"/>
        <end position="93"/>
    </location>
</feature>
<dbReference type="GO" id="GO:0005886">
    <property type="term" value="C:plasma membrane"/>
    <property type="evidence" value="ECO:0007669"/>
    <property type="project" value="UniProtKB-SubCell"/>
</dbReference>
<evidence type="ECO:0000256" key="6">
    <source>
        <dbReference type="ARBA" id="ARBA00023136"/>
    </source>
</evidence>
<evidence type="ECO:0000256" key="2">
    <source>
        <dbReference type="ARBA" id="ARBA00022448"/>
    </source>
</evidence>
<dbReference type="InterPro" id="IPR035906">
    <property type="entry name" value="MetI-like_sf"/>
</dbReference>
<dbReference type="Gene3D" id="1.10.3720.10">
    <property type="entry name" value="MetI-like"/>
    <property type="match status" value="1"/>
</dbReference>
<evidence type="ECO:0000256" key="3">
    <source>
        <dbReference type="ARBA" id="ARBA00022475"/>
    </source>
</evidence>
<evidence type="ECO:0000256" key="5">
    <source>
        <dbReference type="ARBA" id="ARBA00022989"/>
    </source>
</evidence>
<keyword evidence="6 7" id="KW-0472">Membrane</keyword>
<evidence type="ECO:0000313" key="9">
    <source>
        <dbReference type="EMBL" id="TSB47417.1"/>
    </source>
</evidence>
<comment type="similarity">
    <text evidence="7">Belongs to the binding-protein-dependent transport system permease family.</text>
</comment>
<proteinExistence type="inferred from homology"/>
<dbReference type="PANTHER" id="PTHR30193:SF37">
    <property type="entry name" value="INNER MEMBRANE ABC TRANSPORTER PERMEASE PROTEIN YCJO"/>
    <property type="match status" value="1"/>
</dbReference>
<comment type="caution">
    <text evidence="9">The sequence shown here is derived from an EMBL/GenBank/DDBJ whole genome shotgun (WGS) entry which is preliminary data.</text>
</comment>
<evidence type="ECO:0000313" key="10">
    <source>
        <dbReference type="Proteomes" id="UP000318521"/>
    </source>
</evidence>
<protein>
    <submittedName>
        <fullName evidence="9">Sugar ABC transporter permease</fullName>
    </submittedName>
</protein>
<keyword evidence="10" id="KW-1185">Reference proteome</keyword>
<keyword evidence="2 7" id="KW-0813">Transport</keyword>
<dbReference type="Pfam" id="PF00528">
    <property type="entry name" value="BPD_transp_1"/>
    <property type="match status" value="1"/>
</dbReference>
<dbReference type="AlphaFoldDB" id="A0A554A151"/>
<dbReference type="EMBL" id="VLXZ01000003">
    <property type="protein sequence ID" value="TSB47417.1"/>
    <property type="molecule type" value="Genomic_DNA"/>
</dbReference>
<evidence type="ECO:0000259" key="8">
    <source>
        <dbReference type="PROSITE" id="PS50928"/>
    </source>
</evidence>
<feature type="transmembrane region" description="Helical" evidence="7">
    <location>
        <begin position="146"/>
        <end position="164"/>
    </location>
</feature>
<dbReference type="PROSITE" id="PS50928">
    <property type="entry name" value="ABC_TM1"/>
    <property type="match status" value="1"/>
</dbReference>
<accession>A0A554A151</accession>
<feature type="domain" description="ABC transmembrane type-1" evidence="8">
    <location>
        <begin position="68"/>
        <end position="280"/>
    </location>
</feature>
<evidence type="ECO:0000256" key="7">
    <source>
        <dbReference type="RuleBase" id="RU363032"/>
    </source>
</evidence>